<dbReference type="EMBL" id="JAHWGI010001435">
    <property type="protein sequence ID" value="KAK3932347.1"/>
    <property type="molecule type" value="Genomic_DNA"/>
</dbReference>
<reference evidence="1" key="2">
    <citation type="journal article" date="2023" name="BMC Genomics">
        <title>Pest status, molecular evolution, and epigenetic factors derived from the genome assembly of Frankliniella fusca, a thysanopteran phytovirus vector.</title>
        <authorList>
            <person name="Catto M.A."/>
            <person name="Labadie P.E."/>
            <person name="Jacobson A.L."/>
            <person name="Kennedy G.G."/>
            <person name="Srinivasan R."/>
            <person name="Hunt B.G."/>
        </authorList>
    </citation>
    <scope>NUCLEOTIDE SEQUENCE</scope>
    <source>
        <strain evidence="1">PL_HMW_Pooled</strain>
    </source>
</reference>
<reference evidence="1" key="1">
    <citation type="submission" date="2021-07" db="EMBL/GenBank/DDBJ databases">
        <authorList>
            <person name="Catto M.A."/>
            <person name="Jacobson A."/>
            <person name="Kennedy G."/>
            <person name="Labadie P."/>
            <person name="Hunt B.G."/>
            <person name="Srinivasan R."/>
        </authorList>
    </citation>
    <scope>NUCLEOTIDE SEQUENCE</scope>
    <source>
        <strain evidence="1">PL_HMW_Pooled</strain>
        <tissue evidence="1">Head</tissue>
    </source>
</reference>
<proteinExistence type="predicted"/>
<name>A0AAE1LWX9_9NEOP</name>
<evidence type="ECO:0000313" key="2">
    <source>
        <dbReference type="Proteomes" id="UP001219518"/>
    </source>
</evidence>
<comment type="caution">
    <text evidence="1">The sequence shown here is derived from an EMBL/GenBank/DDBJ whole genome shotgun (WGS) entry which is preliminary data.</text>
</comment>
<keyword evidence="2" id="KW-1185">Reference proteome</keyword>
<evidence type="ECO:0000313" key="1">
    <source>
        <dbReference type="EMBL" id="KAK3932347.1"/>
    </source>
</evidence>
<dbReference type="AlphaFoldDB" id="A0AAE1LWX9"/>
<organism evidence="1 2">
    <name type="scientific">Frankliniella fusca</name>
    <dbReference type="NCBI Taxonomy" id="407009"/>
    <lineage>
        <taxon>Eukaryota</taxon>
        <taxon>Metazoa</taxon>
        <taxon>Ecdysozoa</taxon>
        <taxon>Arthropoda</taxon>
        <taxon>Hexapoda</taxon>
        <taxon>Insecta</taxon>
        <taxon>Pterygota</taxon>
        <taxon>Neoptera</taxon>
        <taxon>Paraneoptera</taxon>
        <taxon>Thysanoptera</taxon>
        <taxon>Terebrantia</taxon>
        <taxon>Thripoidea</taxon>
        <taxon>Thripidae</taxon>
        <taxon>Frankliniella</taxon>
    </lineage>
</organism>
<sequence>MELFKMPTQECICKCKCAGCIAIKKAALLCDCALCQLLRELDDAPEEKHECFTNCSCVTCEAVRNYVLKES</sequence>
<dbReference type="Proteomes" id="UP001219518">
    <property type="component" value="Unassembled WGS sequence"/>
</dbReference>
<gene>
    <name evidence="1" type="ORF">KUF71_012420</name>
</gene>
<feature type="non-terminal residue" evidence="1">
    <location>
        <position position="1"/>
    </location>
</feature>
<protein>
    <submittedName>
        <fullName evidence="1">7.1 kDa protein in IAP2-VLF1 intergenic region</fullName>
    </submittedName>
</protein>
<accession>A0AAE1LWX9</accession>